<keyword evidence="3" id="KW-1185">Reference proteome</keyword>
<keyword evidence="1" id="KW-0472">Membrane</keyword>
<evidence type="ECO:0000313" key="3">
    <source>
        <dbReference type="Proteomes" id="UP000772434"/>
    </source>
</evidence>
<reference evidence="2" key="1">
    <citation type="submission" date="2020-11" db="EMBL/GenBank/DDBJ databases">
        <authorList>
            <consortium name="DOE Joint Genome Institute"/>
            <person name="Ahrendt S."/>
            <person name="Riley R."/>
            <person name="Andreopoulos W."/>
            <person name="Labutti K."/>
            <person name="Pangilinan J."/>
            <person name="Ruiz-Duenas F.J."/>
            <person name="Barrasa J.M."/>
            <person name="Sanchez-Garcia M."/>
            <person name="Camarero S."/>
            <person name="Miyauchi S."/>
            <person name="Serrano A."/>
            <person name="Linde D."/>
            <person name="Babiker R."/>
            <person name="Drula E."/>
            <person name="Ayuso-Fernandez I."/>
            <person name="Pacheco R."/>
            <person name="Padilla G."/>
            <person name="Ferreira P."/>
            <person name="Barriuso J."/>
            <person name="Kellner H."/>
            <person name="Castanera R."/>
            <person name="Alfaro M."/>
            <person name="Ramirez L."/>
            <person name="Pisabarro A.G."/>
            <person name="Kuo A."/>
            <person name="Tritt A."/>
            <person name="Lipzen A."/>
            <person name="He G."/>
            <person name="Yan M."/>
            <person name="Ng V."/>
            <person name="Cullen D."/>
            <person name="Martin F."/>
            <person name="Rosso M.-N."/>
            <person name="Henrissat B."/>
            <person name="Hibbett D."/>
            <person name="Martinez A.T."/>
            <person name="Grigoriev I.V."/>
        </authorList>
    </citation>
    <scope>NUCLEOTIDE SEQUENCE</scope>
    <source>
        <strain evidence="2">AH 40177</strain>
    </source>
</reference>
<keyword evidence="1" id="KW-0812">Transmembrane</keyword>
<keyword evidence="1" id="KW-1133">Transmembrane helix</keyword>
<dbReference type="AlphaFoldDB" id="A0A9P5TZ40"/>
<accession>A0A9P5TZ40</accession>
<evidence type="ECO:0000256" key="1">
    <source>
        <dbReference type="SAM" id="Phobius"/>
    </source>
</evidence>
<protein>
    <submittedName>
        <fullName evidence="2">Uncharacterized protein</fullName>
    </submittedName>
</protein>
<comment type="caution">
    <text evidence="2">The sequence shown here is derived from an EMBL/GenBank/DDBJ whole genome shotgun (WGS) entry which is preliminary data.</text>
</comment>
<sequence length="76" mass="8357">MDHSSFSLKLPSMLLKASEMNSLDLPIFLAIPIGLAIVLIIQTPLNGVLIRYRANFVPPLGGSALRKNSRMPTMHQ</sequence>
<proteinExistence type="predicted"/>
<name>A0A9P5TZ40_9AGAR</name>
<gene>
    <name evidence="2" type="ORF">BDP27DRAFT_442401</name>
</gene>
<organism evidence="2 3">
    <name type="scientific">Rhodocollybia butyracea</name>
    <dbReference type="NCBI Taxonomy" id="206335"/>
    <lineage>
        <taxon>Eukaryota</taxon>
        <taxon>Fungi</taxon>
        <taxon>Dikarya</taxon>
        <taxon>Basidiomycota</taxon>
        <taxon>Agaricomycotina</taxon>
        <taxon>Agaricomycetes</taxon>
        <taxon>Agaricomycetidae</taxon>
        <taxon>Agaricales</taxon>
        <taxon>Marasmiineae</taxon>
        <taxon>Omphalotaceae</taxon>
        <taxon>Rhodocollybia</taxon>
    </lineage>
</organism>
<evidence type="ECO:0000313" key="2">
    <source>
        <dbReference type="EMBL" id="KAF9059869.1"/>
    </source>
</evidence>
<dbReference type="EMBL" id="JADNRY010000273">
    <property type="protein sequence ID" value="KAF9059869.1"/>
    <property type="molecule type" value="Genomic_DNA"/>
</dbReference>
<dbReference type="Proteomes" id="UP000772434">
    <property type="component" value="Unassembled WGS sequence"/>
</dbReference>
<feature type="transmembrane region" description="Helical" evidence="1">
    <location>
        <begin position="20"/>
        <end position="41"/>
    </location>
</feature>